<keyword evidence="6" id="KW-1185">Reference proteome</keyword>
<protein>
    <submittedName>
        <fullName evidence="5">Carbon monoxide dehydrogenase medium chain</fullName>
        <ecNumber evidence="5">1.2.7.4</ecNumber>
    </submittedName>
</protein>
<reference evidence="5 6" key="1">
    <citation type="submission" date="2018-03" db="EMBL/GenBank/DDBJ databases">
        <title>Genome sequence of Moorella stamsii DSM 26217.</title>
        <authorList>
            <person name="Poehlein A."/>
            <person name="Daniel R."/>
        </authorList>
    </citation>
    <scope>NUCLEOTIDE SEQUENCE [LARGE SCALE GENOMIC DNA]</scope>
    <source>
        <strain evidence="6">DSM 26217</strain>
    </source>
</reference>
<evidence type="ECO:0000259" key="4">
    <source>
        <dbReference type="PROSITE" id="PS51387"/>
    </source>
</evidence>
<dbReference type="Gene3D" id="3.30.390.50">
    <property type="entry name" value="CO dehydrogenase flavoprotein, C-terminal domain"/>
    <property type="match status" value="1"/>
</dbReference>
<dbReference type="InterPro" id="IPR016167">
    <property type="entry name" value="FAD-bd_PCMH_sub1"/>
</dbReference>
<sequence>MGVSSFGYILPKTKQEALMVLNETGEKGRIVAGSTNILPDIRARKITGCILVDISGLRELKGIEAAGETVTVGSLTTISELLQSEIIARDAKVLWQACRRFADPLVRNRATIGGNIANASPAADGVVPLLALEATVNVESQAAGKREIPLTEFFTGPGKSVLQPGELITSVSFAKTTAMKGAFIKFGLRKAMAISLASIGIVLGFSGDTITQARIALGALAPTPLRARETENYLSGKQISDEVMARASELITTEVKPISDVRASQAYRWHLTGVLFRRAIEAALA</sequence>
<dbReference type="InterPro" id="IPR036318">
    <property type="entry name" value="FAD-bd_PCMH-like_sf"/>
</dbReference>
<evidence type="ECO:0000256" key="1">
    <source>
        <dbReference type="ARBA" id="ARBA00022630"/>
    </source>
</evidence>
<dbReference type="Gene3D" id="3.30.465.10">
    <property type="match status" value="1"/>
</dbReference>
<dbReference type="Gene3D" id="3.30.43.10">
    <property type="entry name" value="Uridine Diphospho-n-acetylenolpyruvylglucosamine Reductase, domain 2"/>
    <property type="match status" value="1"/>
</dbReference>
<dbReference type="InterPro" id="IPR051312">
    <property type="entry name" value="Diverse_Substr_Oxidored"/>
</dbReference>
<dbReference type="EC" id="1.2.7.4" evidence="5"/>
<dbReference type="GO" id="GO:0043885">
    <property type="term" value="F:anaerobic carbon-monoxide dehydrogenase activity"/>
    <property type="evidence" value="ECO:0007669"/>
    <property type="project" value="UniProtKB-EC"/>
</dbReference>
<feature type="domain" description="FAD-binding PCMH-type" evidence="4">
    <location>
        <begin position="1"/>
        <end position="178"/>
    </location>
</feature>
<dbReference type="Pfam" id="PF03450">
    <property type="entry name" value="CO_deh_flav_C"/>
    <property type="match status" value="1"/>
</dbReference>
<keyword evidence="3 5" id="KW-0560">Oxidoreductase</keyword>
<dbReference type="PANTHER" id="PTHR42659:SF2">
    <property type="entry name" value="XANTHINE DEHYDROGENASE SUBUNIT C-RELATED"/>
    <property type="match status" value="1"/>
</dbReference>
<dbReference type="SMART" id="SM01092">
    <property type="entry name" value="CO_deh_flav_C"/>
    <property type="match status" value="1"/>
</dbReference>
<dbReference type="FunFam" id="3.30.465.10:FF:000017">
    <property type="entry name" value="Xanthine dehydrogenase, FAD binding subunit"/>
    <property type="match status" value="1"/>
</dbReference>
<dbReference type="InterPro" id="IPR036683">
    <property type="entry name" value="CO_DH_flav_C_dom_sf"/>
</dbReference>
<evidence type="ECO:0000256" key="3">
    <source>
        <dbReference type="ARBA" id="ARBA00023002"/>
    </source>
</evidence>
<name>A0A9X7P6F3_9FIRM</name>
<accession>A0A9X7P6F3</accession>
<gene>
    <name evidence="5" type="primary">cutM_4</name>
    <name evidence="5" type="ORF">MOST_12960</name>
</gene>
<evidence type="ECO:0000256" key="2">
    <source>
        <dbReference type="ARBA" id="ARBA00022827"/>
    </source>
</evidence>
<dbReference type="Pfam" id="PF00941">
    <property type="entry name" value="FAD_binding_5"/>
    <property type="match status" value="1"/>
</dbReference>
<dbReference type="InterPro" id="IPR002346">
    <property type="entry name" value="Mopterin_DH_FAD-bd"/>
</dbReference>
<dbReference type="SUPFAM" id="SSF56176">
    <property type="entry name" value="FAD-binding/transporter-associated domain-like"/>
    <property type="match status" value="1"/>
</dbReference>
<comment type="caution">
    <text evidence="5">The sequence shown here is derived from an EMBL/GenBank/DDBJ whole genome shotgun (WGS) entry which is preliminary data.</text>
</comment>
<dbReference type="AlphaFoldDB" id="A0A9X7P6F3"/>
<dbReference type="InterPro" id="IPR016169">
    <property type="entry name" value="FAD-bd_PCMH_sub2"/>
</dbReference>
<dbReference type="PROSITE" id="PS51387">
    <property type="entry name" value="FAD_PCMH"/>
    <property type="match status" value="1"/>
</dbReference>
<dbReference type="SUPFAM" id="SSF55447">
    <property type="entry name" value="CO dehydrogenase flavoprotein C-terminal domain-like"/>
    <property type="match status" value="1"/>
</dbReference>
<dbReference type="EMBL" id="PVXL01000040">
    <property type="protein sequence ID" value="PRR73448.1"/>
    <property type="molecule type" value="Genomic_DNA"/>
</dbReference>
<organism evidence="5 6">
    <name type="scientific">Neomoorella stamsii</name>
    <dbReference type="NCBI Taxonomy" id="1266720"/>
    <lineage>
        <taxon>Bacteria</taxon>
        <taxon>Bacillati</taxon>
        <taxon>Bacillota</taxon>
        <taxon>Clostridia</taxon>
        <taxon>Neomoorellales</taxon>
        <taxon>Neomoorellaceae</taxon>
        <taxon>Neomoorella</taxon>
    </lineage>
</organism>
<dbReference type="InterPro" id="IPR016166">
    <property type="entry name" value="FAD-bd_PCMH"/>
</dbReference>
<dbReference type="PANTHER" id="PTHR42659">
    <property type="entry name" value="XANTHINE DEHYDROGENASE SUBUNIT C-RELATED"/>
    <property type="match status" value="1"/>
</dbReference>
<dbReference type="Proteomes" id="UP000239430">
    <property type="component" value="Unassembled WGS sequence"/>
</dbReference>
<proteinExistence type="predicted"/>
<evidence type="ECO:0000313" key="6">
    <source>
        <dbReference type="Proteomes" id="UP000239430"/>
    </source>
</evidence>
<dbReference type="InterPro" id="IPR005107">
    <property type="entry name" value="CO_DH_flav_C"/>
</dbReference>
<keyword evidence="1" id="KW-0285">Flavoprotein</keyword>
<dbReference type="GO" id="GO:0071949">
    <property type="term" value="F:FAD binding"/>
    <property type="evidence" value="ECO:0007669"/>
    <property type="project" value="InterPro"/>
</dbReference>
<keyword evidence="2" id="KW-0274">FAD</keyword>
<evidence type="ECO:0000313" key="5">
    <source>
        <dbReference type="EMBL" id="PRR73448.1"/>
    </source>
</evidence>